<accession>A0A164X6D0</accession>
<evidence type="ECO:0000256" key="1">
    <source>
        <dbReference type="ARBA" id="ARBA00023002"/>
    </source>
</evidence>
<protein>
    <submittedName>
        <fullName evidence="3">Aldo-keto reductase, putative</fullName>
    </submittedName>
</protein>
<dbReference type="SUPFAM" id="SSF51430">
    <property type="entry name" value="NAD(P)-linked oxidoreductase"/>
    <property type="match status" value="1"/>
</dbReference>
<dbReference type="EMBL" id="KV419401">
    <property type="protein sequence ID" value="KZS95675.1"/>
    <property type="molecule type" value="Genomic_DNA"/>
</dbReference>
<dbReference type="PANTHER" id="PTHR43625">
    <property type="entry name" value="AFLATOXIN B1 ALDEHYDE REDUCTASE"/>
    <property type="match status" value="1"/>
</dbReference>
<dbReference type="GO" id="GO:0005737">
    <property type="term" value="C:cytoplasm"/>
    <property type="evidence" value="ECO:0007669"/>
    <property type="project" value="TreeGrafter"/>
</dbReference>
<dbReference type="PRINTS" id="PR00069">
    <property type="entry name" value="ALDKETRDTASE"/>
</dbReference>
<proteinExistence type="predicted"/>
<dbReference type="InterPro" id="IPR023210">
    <property type="entry name" value="NADP_OxRdtase_dom"/>
</dbReference>
<feature type="domain" description="NADP-dependent oxidoreductase" evidence="2">
    <location>
        <begin position="17"/>
        <end position="312"/>
    </location>
</feature>
<reference evidence="3 4" key="1">
    <citation type="journal article" date="2016" name="Mol. Biol. Evol.">
        <title>Comparative Genomics of Early-Diverging Mushroom-Forming Fungi Provides Insights into the Origins of Lignocellulose Decay Capabilities.</title>
        <authorList>
            <person name="Nagy L.G."/>
            <person name="Riley R."/>
            <person name="Tritt A."/>
            <person name="Adam C."/>
            <person name="Daum C."/>
            <person name="Floudas D."/>
            <person name="Sun H."/>
            <person name="Yadav J.S."/>
            <person name="Pangilinan J."/>
            <person name="Larsson K.H."/>
            <person name="Matsuura K."/>
            <person name="Barry K."/>
            <person name="Labutti K."/>
            <person name="Kuo R."/>
            <person name="Ohm R.A."/>
            <person name="Bhattacharya S.S."/>
            <person name="Shirouzu T."/>
            <person name="Yoshinaga Y."/>
            <person name="Martin F.M."/>
            <person name="Grigoriev I.V."/>
            <person name="Hibbett D.S."/>
        </authorList>
    </citation>
    <scope>NUCLEOTIDE SEQUENCE [LARGE SCALE GENOMIC DNA]</scope>
    <source>
        <strain evidence="3 4">HHB9708</strain>
    </source>
</reference>
<evidence type="ECO:0000313" key="4">
    <source>
        <dbReference type="Proteomes" id="UP000076722"/>
    </source>
</evidence>
<dbReference type="AlphaFoldDB" id="A0A164X6D0"/>
<dbReference type="InterPro" id="IPR036812">
    <property type="entry name" value="NAD(P)_OxRdtase_dom_sf"/>
</dbReference>
<dbReference type="InterPro" id="IPR020471">
    <property type="entry name" value="AKR"/>
</dbReference>
<organism evidence="3 4">
    <name type="scientific">Sistotremastrum niveocremeum HHB9708</name>
    <dbReference type="NCBI Taxonomy" id="1314777"/>
    <lineage>
        <taxon>Eukaryota</taxon>
        <taxon>Fungi</taxon>
        <taxon>Dikarya</taxon>
        <taxon>Basidiomycota</taxon>
        <taxon>Agaricomycotina</taxon>
        <taxon>Agaricomycetes</taxon>
        <taxon>Sistotremastrales</taxon>
        <taxon>Sistotremastraceae</taxon>
        <taxon>Sertulicium</taxon>
        <taxon>Sertulicium niveocremeum</taxon>
    </lineage>
</organism>
<dbReference type="InterPro" id="IPR050791">
    <property type="entry name" value="Aldo-Keto_reductase"/>
</dbReference>
<dbReference type="OrthoDB" id="37537at2759"/>
<dbReference type="GO" id="GO:0016491">
    <property type="term" value="F:oxidoreductase activity"/>
    <property type="evidence" value="ECO:0007669"/>
    <property type="project" value="UniProtKB-KW"/>
</dbReference>
<evidence type="ECO:0000259" key="2">
    <source>
        <dbReference type="Pfam" id="PF00248"/>
    </source>
</evidence>
<keyword evidence="1" id="KW-0560">Oxidoreductase</keyword>
<sequence length="339" mass="37314">MSPTRNLGKNGPAVSALGFGAMGISAFYSTGKTTDEEALDLLSHIADAGCTFWDTSDIYGNNEDIIGEWIKKTGRRKEIFLATKFAFTSTEDGSYLIRGDPEYVHEACDRSLKRLGIDTIDLYYMHRVDGKVPIEKTVTAMAELVKAGKVRYLGLSECSAATLRRAYAVHPIAAIQMEYSPFAIDIESEQSKLLATARELGVTVVAYSPLGRGILTGKYRSPSDFEPGDMRHWMPRFSPENFAKNLTLVDKFTEVAKKKGVTAGQVTLAWILAQGEDIIPIPGTKKTKYFDENWAALDVHLSEDEIQELRAAVNEADVAGARYPEALAYLSVQDTPPLV</sequence>
<dbReference type="Pfam" id="PF00248">
    <property type="entry name" value="Aldo_ket_red"/>
    <property type="match status" value="1"/>
</dbReference>
<evidence type="ECO:0000313" key="3">
    <source>
        <dbReference type="EMBL" id="KZS95675.1"/>
    </source>
</evidence>
<dbReference type="Gene3D" id="3.20.20.100">
    <property type="entry name" value="NADP-dependent oxidoreductase domain"/>
    <property type="match status" value="1"/>
</dbReference>
<gene>
    <name evidence="3" type="ORF">SISNIDRAFT_464664</name>
</gene>
<name>A0A164X6D0_9AGAM</name>
<dbReference type="PANTHER" id="PTHR43625:SF40">
    <property type="entry name" value="ALDO-KETO REDUCTASE YAKC [NADP(+)]"/>
    <property type="match status" value="1"/>
</dbReference>
<keyword evidence="4" id="KW-1185">Reference proteome</keyword>
<dbReference type="Proteomes" id="UP000076722">
    <property type="component" value="Unassembled WGS sequence"/>
</dbReference>
<dbReference type="STRING" id="1314777.A0A164X6D0"/>